<sequence>MEEKGEKIRWAGLSDGRRVSASDEAVLRAHDSGLTSISDEGS</sequence>
<proteinExistence type="predicted"/>
<gene>
    <name evidence="1" type="ORF">OESDEN_24272</name>
</gene>
<reference evidence="1 2" key="1">
    <citation type="submission" date="2014-03" db="EMBL/GenBank/DDBJ databases">
        <title>Draft genome of the hookworm Oesophagostomum dentatum.</title>
        <authorList>
            <person name="Mitreva M."/>
        </authorList>
    </citation>
    <scope>NUCLEOTIDE SEQUENCE [LARGE SCALE GENOMIC DNA]</scope>
    <source>
        <strain evidence="1 2">OD-Hann</strain>
    </source>
</reference>
<name>A0A0B1RTW9_OESDE</name>
<accession>A0A0B1RTW9</accession>
<protein>
    <submittedName>
        <fullName evidence="1">Uncharacterized protein</fullName>
    </submittedName>
</protein>
<organism evidence="1 2">
    <name type="scientific">Oesophagostomum dentatum</name>
    <name type="common">Nodular worm</name>
    <dbReference type="NCBI Taxonomy" id="61180"/>
    <lineage>
        <taxon>Eukaryota</taxon>
        <taxon>Metazoa</taxon>
        <taxon>Ecdysozoa</taxon>
        <taxon>Nematoda</taxon>
        <taxon>Chromadorea</taxon>
        <taxon>Rhabditida</taxon>
        <taxon>Rhabditina</taxon>
        <taxon>Rhabditomorpha</taxon>
        <taxon>Strongyloidea</taxon>
        <taxon>Strongylidae</taxon>
        <taxon>Oesophagostomum</taxon>
    </lineage>
</organism>
<keyword evidence="2" id="KW-1185">Reference proteome</keyword>
<dbReference type="Proteomes" id="UP000053660">
    <property type="component" value="Unassembled WGS sequence"/>
</dbReference>
<evidence type="ECO:0000313" key="1">
    <source>
        <dbReference type="EMBL" id="KHJ76109.1"/>
    </source>
</evidence>
<dbReference type="AlphaFoldDB" id="A0A0B1RTW9"/>
<dbReference type="EMBL" id="KN612083">
    <property type="protein sequence ID" value="KHJ76109.1"/>
    <property type="molecule type" value="Genomic_DNA"/>
</dbReference>
<evidence type="ECO:0000313" key="2">
    <source>
        <dbReference type="Proteomes" id="UP000053660"/>
    </source>
</evidence>